<reference evidence="3 4" key="1">
    <citation type="submission" date="2018-09" db="EMBL/GenBank/DDBJ databases">
        <title>Genomic Encyclopedia of Archaeal and Bacterial Type Strains, Phase II (KMG-II): from individual species to whole genera.</title>
        <authorList>
            <person name="Goeker M."/>
        </authorList>
    </citation>
    <scope>NUCLEOTIDE SEQUENCE [LARGE SCALE GENOMIC DNA]</scope>
    <source>
        <strain evidence="3 4">DSM 26283</strain>
    </source>
</reference>
<protein>
    <submittedName>
        <fullName evidence="3">Amidohydrolase family protein</fullName>
    </submittedName>
</protein>
<keyword evidence="3" id="KW-0378">Hydrolase</keyword>
<dbReference type="Proteomes" id="UP000284892">
    <property type="component" value="Unassembled WGS sequence"/>
</dbReference>
<dbReference type="SUPFAM" id="SSF48452">
    <property type="entry name" value="TPR-like"/>
    <property type="match status" value="1"/>
</dbReference>
<dbReference type="PROSITE" id="PS50005">
    <property type="entry name" value="TPR"/>
    <property type="match status" value="1"/>
</dbReference>
<evidence type="ECO:0000313" key="4">
    <source>
        <dbReference type="Proteomes" id="UP000284892"/>
    </source>
</evidence>
<dbReference type="Gene3D" id="1.25.40.10">
    <property type="entry name" value="Tetratricopeptide repeat domain"/>
    <property type="match status" value="1"/>
</dbReference>
<dbReference type="RefSeq" id="WP_120202937.1">
    <property type="nucleotide sequence ID" value="NZ_RAQJ01000010.1"/>
</dbReference>
<feature type="domain" description="Amidohydrolase-related" evidence="2">
    <location>
        <begin position="76"/>
        <end position="457"/>
    </location>
</feature>
<dbReference type="PROSITE" id="PS51257">
    <property type="entry name" value="PROKAR_LIPOPROTEIN"/>
    <property type="match status" value="1"/>
</dbReference>
<evidence type="ECO:0000259" key="2">
    <source>
        <dbReference type="Pfam" id="PF01979"/>
    </source>
</evidence>
<organism evidence="3 4">
    <name type="scientific">Ichthyenterobacterium magnum</name>
    <dbReference type="NCBI Taxonomy" id="1230530"/>
    <lineage>
        <taxon>Bacteria</taxon>
        <taxon>Pseudomonadati</taxon>
        <taxon>Bacteroidota</taxon>
        <taxon>Flavobacteriia</taxon>
        <taxon>Flavobacteriales</taxon>
        <taxon>Flavobacteriaceae</taxon>
        <taxon>Ichthyenterobacterium</taxon>
    </lineage>
</organism>
<dbReference type="Gene3D" id="3.30.110.90">
    <property type="entry name" value="Amidohydrolase"/>
    <property type="match status" value="2"/>
</dbReference>
<dbReference type="OrthoDB" id="9797498at2"/>
<comment type="caution">
    <text evidence="3">The sequence shown here is derived from an EMBL/GenBank/DDBJ whole genome shotgun (WGS) entry which is preliminary data.</text>
</comment>
<dbReference type="InterPro" id="IPR019734">
    <property type="entry name" value="TPR_rpt"/>
</dbReference>
<dbReference type="Gene3D" id="3.40.50.10910">
    <property type="entry name" value="Amidohydrolase"/>
    <property type="match status" value="1"/>
</dbReference>
<evidence type="ECO:0000256" key="1">
    <source>
        <dbReference type="PROSITE-ProRule" id="PRU00339"/>
    </source>
</evidence>
<dbReference type="InterPro" id="IPR011990">
    <property type="entry name" value="TPR-like_helical_dom_sf"/>
</dbReference>
<dbReference type="Gene3D" id="2.30.40.10">
    <property type="entry name" value="Urease, subunit C, domain 1"/>
    <property type="match status" value="2"/>
</dbReference>
<dbReference type="AlphaFoldDB" id="A0A420DCU8"/>
<dbReference type="SUPFAM" id="SSF51338">
    <property type="entry name" value="Composite domain of metallo-dependent hydrolases"/>
    <property type="match status" value="1"/>
</dbReference>
<evidence type="ECO:0000313" key="3">
    <source>
        <dbReference type="EMBL" id="RKE89077.1"/>
    </source>
</evidence>
<dbReference type="PANTHER" id="PTHR43135">
    <property type="entry name" value="ALPHA-D-RIBOSE 1-METHYLPHOSPHONATE 5-TRIPHOSPHATE DIPHOSPHATASE"/>
    <property type="match status" value="1"/>
</dbReference>
<proteinExistence type="predicted"/>
<dbReference type="Pfam" id="PF01979">
    <property type="entry name" value="Amidohydro_1"/>
    <property type="match status" value="1"/>
</dbReference>
<dbReference type="InterPro" id="IPR032466">
    <property type="entry name" value="Metal_Hydrolase"/>
</dbReference>
<keyword evidence="4" id="KW-1185">Reference proteome</keyword>
<dbReference type="EMBL" id="RAQJ01000010">
    <property type="protein sequence ID" value="RKE89077.1"/>
    <property type="molecule type" value="Genomic_DNA"/>
</dbReference>
<dbReference type="Gene3D" id="1.20.58.520">
    <property type="entry name" value="Amidohydrolase"/>
    <property type="match status" value="1"/>
</dbReference>
<dbReference type="PANTHER" id="PTHR43135:SF3">
    <property type="entry name" value="ALPHA-D-RIBOSE 1-METHYLPHOSPHONATE 5-TRIPHOSPHATE DIPHOSPHATASE"/>
    <property type="match status" value="1"/>
</dbReference>
<keyword evidence="1" id="KW-0802">TPR repeat</keyword>
<name>A0A420DCU8_9FLAO</name>
<feature type="repeat" description="TPR" evidence="1">
    <location>
        <begin position="549"/>
        <end position="582"/>
    </location>
</feature>
<dbReference type="GO" id="GO:0016810">
    <property type="term" value="F:hydrolase activity, acting on carbon-nitrogen (but not peptide) bonds"/>
    <property type="evidence" value="ECO:0007669"/>
    <property type="project" value="InterPro"/>
</dbReference>
<dbReference type="InterPro" id="IPR051781">
    <property type="entry name" value="Metallo-dep_Hydrolase"/>
</dbReference>
<dbReference type="InterPro" id="IPR006680">
    <property type="entry name" value="Amidohydro-rel"/>
</dbReference>
<gene>
    <name evidence="3" type="ORF">BXY80_2798</name>
</gene>
<dbReference type="SUPFAM" id="SSF51556">
    <property type="entry name" value="Metallo-dependent hydrolases"/>
    <property type="match status" value="1"/>
</dbReference>
<accession>A0A420DCU8</accession>
<sequence length="594" mass="67319">MKTIGLYLVCIFFICGCKQNLKGDLLIENVNVINVKTGKISTNKDVLIIGDSIANIEEHDRINFVAPEIIDGKNKYLIPGLWDMHAHWIDAYEHFFPMLLANGVTGIRDMWGNFPVLSNVKNKIDNGSLIGPDILSAGFLVEGANPTHSGASNIADTPEKGREIVRTQKEAGADFIKVYSGLEREVYFAIADECKKQNIPMVGHIPQKITVEEAIKANQLSFEHFYQVKGFLHPQYENYIKKLKGENVALELQDNIKEYSEYIGIGALDVDIDNLEKKRLTKLIELLKNSNSFITPTLVVDKGFFRKYDSDFNPTTLNSYMPDYAIVDYYVQDSLKTKRDSAVYNWSKKQYQLNVDLLKPMVEGGVKFLAGTDYVMEFCYPGFSLHDELRIYVEEGNITPLQALQTATINPAVFLQMEDKIGTVEQSKRASLLLLNKNPLENIRHTKNIEGLILRGKYYSNELLKHGLDELATLSKKPQIRKIVDSIIKQEGIDKAIERYIDLKRDAPNSYNFHQRQLVTLGHYLLNSGQTQDAIMIFKLNTKMFPKLSHSYNGLGDAYLEAGQKAKAITAWEKANELGGYTTYTKLKKIKSEN</sequence>
<dbReference type="InterPro" id="IPR011059">
    <property type="entry name" value="Metal-dep_hydrolase_composite"/>
</dbReference>